<name>A0A545T537_9GAMM</name>
<dbReference type="Gene3D" id="2.40.30.170">
    <property type="match status" value="1"/>
</dbReference>
<dbReference type="Pfam" id="PF25989">
    <property type="entry name" value="YknX_C"/>
    <property type="match status" value="1"/>
</dbReference>
<evidence type="ECO:0000256" key="2">
    <source>
        <dbReference type="SAM" id="Coils"/>
    </source>
</evidence>
<evidence type="ECO:0000313" key="6">
    <source>
        <dbReference type="Proteomes" id="UP000317839"/>
    </source>
</evidence>
<proteinExistence type="inferred from homology"/>
<dbReference type="PANTHER" id="PTHR30469:SF15">
    <property type="entry name" value="HLYD FAMILY OF SECRETION PROTEINS"/>
    <property type="match status" value="1"/>
</dbReference>
<keyword evidence="2" id="KW-0175">Coiled coil</keyword>
<dbReference type="InterPro" id="IPR058625">
    <property type="entry name" value="MdtA-like_BSH"/>
</dbReference>
<dbReference type="GO" id="GO:0015562">
    <property type="term" value="F:efflux transmembrane transporter activity"/>
    <property type="evidence" value="ECO:0007669"/>
    <property type="project" value="TreeGrafter"/>
</dbReference>
<accession>A0A545T537</accession>
<gene>
    <name evidence="5" type="ORF">FLL45_19270</name>
</gene>
<reference evidence="5 6" key="1">
    <citation type="submission" date="2019-06" db="EMBL/GenBank/DDBJ databases">
        <title>Draft genome of Aliikangiella marina GYP-15.</title>
        <authorList>
            <person name="Wang G."/>
        </authorList>
    </citation>
    <scope>NUCLEOTIDE SEQUENCE [LARGE SCALE GENOMIC DNA]</scope>
    <source>
        <strain evidence="5 6">GYP-15</strain>
    </source>
</reference>
<dbReference type="OrthoDB" id="1185083at2"/>
<dbReference type="RefSeq" id="WP_142943687.1">
    <property type="nucleotide sequence ID" value="NZ_VIKR01000005.1"/>
</dbReference>
<feature type="domain" description="Multidrug resistance protein MdtA-like barrel-sandwich hybrid" evidence="3">
    <location>
        <begin position="80"/>
        <end position="217"/>
    </location>
</feature>
<sequence length="382" mass="41507">MIILKAMTLTKTNLMKRPLMTTSLLLFGLAASTTILSSRVIAAEAGKEPPASLVTTKAAKQQQVSPTIWLAGNVINRMSAQISAEQSGRLTQLLDIGESVKAGDIIAKLDARELELQIAERKAQLRRHAANIDYLSKQQDRLSALLDNNSTARIELDRVTRDLNIAEEERNSLKIQIKQIRLTLDRATIRAPFSGKINRKLAEVGEYVTVGTTLVELVDPSSIDVSVAAPFSVAPHLQQQGNVLIKWQDKLESVPVRTWSPAGDQASRTFNVRLDASSLGLVGGSSVSVSLPSDQIIDSTMVPRDALILRDKQTFVVTVDDQLQAKRIEVSLGRGVGDWISVAGSINPGDQVIIRGGERLRDGQKVRIAQTPINTSESIAAN</sequence>
<organism evidence="5 6">
    <name type="scientific">Aliikangiella marina</name>
    <dbReference type="NCBI Taxonomy" id="1712262"/>
    <lineage>
        <taxon>Bacteria</taxon>
        <taxon>Pseudomonadati</taxon>
        <taxon>Pseudomonadota</taxon>
        <taxon>Gammaproteobacteria</taxon>
        <taxon>Oceanospirillales</taxon>
        <taxon>Pleioneaceae</taxon>
        <taxon>Aliikangiella</taxon>
    </lineage>
</organism>
<dbReference type="Gene3D" id="2.40.50.100">
    <property type="match status" value="1"/>
</dbReference>
<dbReference type="Gene3D" id="2.40.420.20">
    <property type="match status" value="1"/>
</dbReference>
<dbReference type="Gene3D" id="1.10.287.470">
    <property type="entry name" value="Helix hairpin bin"/>
    <property type="match status" value="1"/>
</dbReference>
<dbReference type="EMBL" id="VIKR01000005">
    <property type="protein sequence ID" value="TQV72357.1"/>
    <property type="molecule type" value="Genomic_DNA"/>
</dbReference>
<feature type="coiled-coil region" evidence="2">
    <location>
        <begin position="111"/>
        <end position="183"/>
    </location>
</feature>
<dbReference type="Pfam" id="PF25917">
    <property type="entry name" value="BSH_RND"/>
    <property type="match status" value="1"/>
</dbReference>
<dbReference type="InterPro" id="IPR006143">
    <property type="entry name" value="RND_pump_MFP"/>
</dbReference>
<dbReference type="SUPFAM" id="SSF111369">
    <property type="entry name" value="HlyD-like secretion proteins"/>
    <property type="match status" value="1"/>
</dbReference>
<dbReference type="InterPro" id="IPR058637">
    <property type="entry name" value="YknX-like_C"/>
</dbReference>
<feature type="domain" description="YknX-like C-terminal permuted SH3-like" evidence="4">
    <location>
        <begin position="301"/>
        <end position="367"/>
    </location>
</feature>
<keyword evidence="6" id="KW-1185">Reference proteome</keyword>
<dbReference type="PANTHER" id="PTHR30469">
    <property type="entry name" value="MULTIDRUG RESISTANCE PROTEIN MDTA"/>
    <property type="match status" value="1"/>
</dbReference>
<dbReference type="GO" id="GO:1990281">
    <property type="term" value="C:efflux pump complex"/>
    <property type="evidence" value="ECO:0007669"/>
    <property type="project" value="TreeGrafter"/>
</dbReference>
<comment type="similarity">
    <text evidence="1">Belongs to the membrane fusion protein (MFP) (TC 8.A.1) family.</text>
</comment>
<dbReference type="NCBIfam" id="TIGR01730">
    <property type="entry name" value="RND_mfp"/>
    <property type="match status" value="1"/>
</dbReference>
<evidence type="ECO:0000259" key="3">
    <source>
        <dbReference type="Pfam" id="PF25917"/>
    </source>
</evidence>
<dbReference type="Proteomes" id="UP000317839">
    <property type="component" value="Unassembled WGS sequence"/>
</dbReference>
<evidence type="ECO:0000259" key="4">
    <source>
        <dbReference type="Pfam" id="PF25989"/>
    </source>
</evidence>
<protein>
    <submittedName>
        <fullName evidence="5">Efflux RND transporter periplasmic adaptor subunit</fullName>
    </submittedName>
</protein>
<evidence type="ECO:0000256" key="1">
    <source>
        <dbReference type="ARBA" id="ARBA00009477"/>
    </source>
</evidence>
<comment type="caution">
    <text evidence="5">The sequence shown here is derived from an EMBL/GenBank/DDBJ whole genome shotgun (WGS) entry which is preliminary data.</text>
</comment>
<dbReference type="AlphaFoldDB" id="A0A545T537"/>
<evidence type="ECO:0000313" key="5">
    <source>
        <dbReference type="EMBL" id="TQV72357.1"/>
    </source>
</evidence>